<dbReference type="Pfam" id="PF05013">
    <property type="entry name" value="FGase"/>
    <property type="match status" value="1"/>
</dbReference>
<comment type="caution">
    <text evidence="1">The sequence shown here is derived from an EMBL/GenBank/DDBJ whole genome shotgun (WGS) entry which is preliminary data.</text>
</comment>
<accession>A0ABT2YJI3</accession>
<dbReference type="InterPro" id="IPR007709">
    <property type="entry name" value="N-FG_amidohydro"/>
</dbReference>
<keyword evidence="2" id="KW-1185">Reference proteome</keyword>
<proteinExistence type="predicted"/>
<dbReference type="GO" id="GO:0050129">
    <property type="term" value="F:N-formylglutamate deformylase activity"/>
    <property type="evidence" value="ECO:0007669"/>
    <property type="project" value="UniProtKB-EC"/>
</dbReference>
<dbReference type="EC" id="3.5.1.68" evidence="1"/>
<protein>
    <submittedName>
        <fullName evidence="1">N-formylglutamate deformylase</fullName>
        <ecNumber evidence="1">3.5.1.68</ecNumber>
    </submittedName>
</protein>
<organism evidence="1 2">
    <name type="scientific">Roseateles oligotrophus</name>
    <dbReference type="NCBI Taxonomy" id="1769250"/>
    <lineage>
        <taxon>Bacteria</taxon>
        <taxon>Pseudomonadati</taxon>
        <taxon>Pseudomonadota</taxon>
        <taxon>Betaproteobacteria</taxon>
        <taxon>Burkholderiales</taxon>
        <taxon>Sphaerotilaceae</taxon>
        <taxon>Roseateles</taxon>
    </lineage>
</organism>
<evidence type="ECO:0000313" key="1">
    <source>
        <dbReference type="EMBL" id="MCV2370217.1"/>
    </source>
</evidence>
<dbReference type="SUPFAM" id="SSF53187">
    <property type="entry name" value="Zn-dependent exopeptidases"/>
    <property type="match status" value="1"/>
</dbReference>
<name>A0ABT2YJI3_9BURK</name>
<dbReference type="Gene3D" id="3.40.630.40">
    <property type="entry name" value="Zn-dependent exopeptidases"/>
    <property type="match status" value="1"/>
</dbReference>
<dbReference type="RefSeq" id="WP_263572794.1">
    <property type="nucleotide sequence ID" value="NZ_JAJIRN010000008.1"/>
</dbReference>
<sequence length="274" mass="31063">MSKGAKPESPVFNLRQGRTPLLVSMPHVGSAIPADQVRRYQPRALASEDTDWHLERLYGDIATDLGASLIVPHYSRYVIDLNRPPEDTPMYPGASNTELCPTRFFSGDPLYLPGQEPSRAEQLRRRELYWLPYHRALNAELQRLKALFGYALLFDAHSICSELPWLFEGRLPDLNLGTVEGRSCAAELRSQMSEVLAQQSGYTQVVDGRFKGGFITRHYGQPAQHQHAVQLEMCWRCYMEEEASPFVYDEVRAAAVQPVLKALLSEMISWKPKA</sequence>
<reference evidence="1 2" key="1">
    <citation type="submission" date="2021-11" db="EMBL/GenBank/DDBJ databases">
        <authorList>
            <person name="Liang Q."/>
            <person name="Mou H."/>
            <person name="Liu Z."/>
        </authorList>
    </citation>
    <scope>NUCLEOTIDE SEQUENCE [LARGE SCALE GENOMIC DNA]</scope>
    <source>
        <strain evidence="1 2">CHU3</strain>
    </source>
</reference>
<dbReference type="Proteomes" id="UP001209701">
    <property type="component" value="Unassembled WGS sequence"/>
</dbReference>
<dbReference type="InterPro" id="IPR010247">
    <property type="entry name" value="HutG_amidohyd"/>
</dbReference>
<evidence type="ECO:0000313" key="2">
    <source>
        <dbReference type="Proteomes" id="UP001209701"/>
    </source>
</evidence>
<keyword evidence="1" id="KW-0378">Hydrolase</keyword>
<dbReference type="EMBL" id="JAJIRN010000008">
    <property type="protein sequence ID" value="MCV2370217.1"/>
    <property type="molecule type" value="Genomic_DNA"/>
</dbReference>
<dbReference type="NCBIfam" id="TIGR02017">
    <property type="entry name" value="hutG_amidohyd"/>
    <property type="match status" value="1"/>
</dbReference>
<gene>
    <name evidence="1" type="primary">hutG</name>
    <name evidence="1" type="ORF">LNV07_19225</name>
</gene>